<dbReference type="EMBL" id="DF968182">
    <property type="protein sequence ID" value="GAP43657.1"/>
    <property type="molecule type" value="Genomic_DNA"/>
</dbReference>
<dbReference type="SFLD" id="SFLDG01129">
    <property type="entry name" value="C1.5:_HAD__Beta-PGM__Phosphata"/>
    <property type="match status" value="1"/>
</dbReference>
<reference evidence="1" key="1">
    <citation type="journal article" date="2015" name="Genome Announc.">
        <title>Draft Genome Sequence of Bacteroidales Strain TBC1, a Novel Isolate from a Methanogenic Wastewater Treatment System.</title>
        <authorList>
            <person name="Tourlousse D.M."/>
            <person name="Matsuura N."/>
            <person name="Sun L."/>
            <person name="Toyonaga M."/>
            <person name="Kuroda K."/>
            <person name="Ohashi A."/>
            <person name="Cruz R."/>
            <person name="Yamaguchi T."/>
            <person name="Sekiguchi Y."/>
        </authorList>
    </citation>
    <scope>NUCLEOTIDE SEQUENCE [LARGE SCALE GENOMIC DNA]</scope>
    <source>
        <strain evidence="1">TBC1</strain>
    </source>
</reference>
<dbReference type="SFLD" id="SFLDS00003">
    <property type="entry name" value="Haloacid_Dehalogenase"/>
    <property type="match status" value="1"/>
</dbReference>
<dbReference type="InterPro" id="IPR023214">
    <property type="entry name" value="HAD_sf"/>
</dbReference>
<name>A0A0S7C3E2_9BACT</name>
<evidence type="ECO:0000313" key="1">
    <source>
        <dbReference type="EMBL" id="GAP43657.1"/>
    </source>
</evidence>
<gene>
    <name evidence="1" type="ORF">TBC1_111813</name>
</gene>
<proteinExistence type="predicted"/>
<dbReference type="PANTHER" id="PTHR43611">
    <property type="entry name" value="ALPHA-D-GLUCOSE 1-PHOSPHATE PHOSPHATASE"/>
    <property type="match status" value="1"/>
</dbReference>
<dbReference type="CDD" id="cd02603">
    <property type="entry name" value="HAD_sEH-N_like"/>
    <property type="match status" value="1"/>
</dbReference>
<accession>A0A0S7C3E2</accession>
<dbReference type="InterPro" id="IPR023198">
    <property type="entry name" value="PGP-like_dom2"/>
</dbReference>
<protein>
    <submittedName>
        <fullName evidence="1">Haloacid dehalogenase superfamily, subfamily IA, variant 3</fullName>
    </submittedName>
</protein>
<dbReference type="InterPro" id="IPR006439">
    <property type="entry name" value="HAD-SF_hydro_IA"/>
</dbReference>
<evidence type="ECO:0000313" key="2">
    <source>
        <dbReference type="Proteomes" id="UP000053091"/>
    </source>
</evidence>
<dbReference type="AlphaFoldDB" id="A0A0S7C3E2"/>
<dbReference type="PATRIC" id="fig|1678841.3.peg.2018"/>
<sequence>MGYRKTIIPETLLLENIYPMPAKTIIFDFGGVLVDWNPRYLYKKIFSSETEMEWFLSNVCTPEWNQAMDAGKPFAVGIAELCEQFPGGEAQIHAYYDRWPEMLGGEITSSVGILSELKASGFRIYGLTNWSAETIPLAYSRFGFFQQLDGIVVSGEEKVIKPDPEIFRILLKRYHLKPEDCIFIDDNPENITVASELSIDSIHFTDPEMLLNELRKRGVLS</sequence>
<dbReference type="InterPro" id="IPR036412">
    <property type="entry name" value="HAD-like_sf"/>
</dbReference>
<dbReference type="NCBIfam" id="TIGR01509">
    <property type="entry name" value="HAD-SF-IA-v3"/>
    <property type="match status" value="1"/>
</dbReference>
<dbReference type="Proteomes" id="UP000053091">
    <property type="component" value="Unassembled WGS sequence"/>
</dbReference>
<dbReference type="Gene3D" id="3.40.50.1000">
    <property type="entry name" value="HAD superfamily/HAD-like"/>
    <property type="match status" value="1"/>
</dbReference>
<keyword evidence="2" id="KW-1185">Reference proteome</keyword>
<dbReference type="Gene3D" id="1.10.150.240">
    <property type="entry name" value="Putative phosphatase, domain 2"/>
    <property type="match status" value="1"/>
</dbReference>
<dbReference type="PANTHER" id="PTHR43611:SF3">
    <property type="entry name" value="FLAVIN MONONUCLEOTIDE HYDROLASE 1, CHLOROPLATIC"/>
    <property type="match status" value="1"/>
</dbReference>
<dbReference type="Pfam" id="PF00702">
    <property type="entry name" value="Hydrolase"/>
    <property type="match status" value="1"/>
</dbReference>
<dbReference type="SUPFAM" id="SSF56784">
    <property type="entry name" value="HAD-like"/>
    <property type="match status" value="1"/>
</dbReference>
<dbReference type="RefSeq" id="WP_236695648.1">
    <property type="nucleotide sequence ID" value="NZ_DF968182.1"/>
</dbReference>
<dbReference type="STRING" id="1678841.TBC1_111813"/>
<organism evidence="1">
    <name type="scientific">Lentimicrobium saccharophilum</name>
    <dbReference type="NCBI Taxonomy" id="1678841"/>
    <lineage>
        <taxon>Bacteria</taxon>
        <taxon>Pseudomonadati</taxon>
        <taxon>Bacteroidota</taxon>
        <taxon>Bacteroidia</taxon>
        <taxon>Bacteroidales</taxon>
        <taxon>Lentimicrobiaceae</taxon>
        <taxon>Lentimicrobium</taxon>
    </lineage>
</organism>